<dbReference type="Proteomes" id="UP000321408">
    <property type="component" value="Chromosome"/>
</dbReference>
<sequence>MKKRNITIFSLLLIFSLLVSMGAAIALDASISKETGHRFIEESWGINYDVLSGKLVEDYTPGDYADELNDTGDDPTPFVDANYYIAYINLGQVQTLFMALESQIVYGLNGLNYTGCAPYQIMQQHFRTPSGDHVLVQNSFAGLVAYQENDVVNGVPDRNDSLYYGDSLHSQYHKWLFNNRLKLSLGGERPIDESISITATPVLPERTEVGDEISYKFGMNYENLFIVWHNMNEDVDFGNITDEIDLIGKAVAFTSLAYLNFSYTITGTLVEDRPINITTTTEYDIGPITDLWIINDDETYTNSINGTFYNIGLNLDISRYDNATTIEDRLDGDETHLGFGLAVSNYARISVIAATVEEQEGSTVVDDANRTVDGATADYNVTRLNLRTRNKPSFEIDFESKPDYILGGGGDPILAPVKLYPSVRLRANAINRIDGLAVNFLNTINKRMIQSRIDYANERFDLEGKRIEIDVARRNILYAICFPEWSGKSIYQDPTFTAFVDPSNLLGFLSKIDGYTPFLIGIIGVISISLLVRKYKKNK</sequence>
<protein>
    <submittedName>
        <fullName evidence="1">Uncharacterized protein</fullName>
    </submittedName>
</protein>
<keyword evidence="2" id="KW-1185">Reference proteome</keyword>
<dbReference type="EMBL" id="CP042905">
    <property type="protein sequence ID" value="QEE17897.2"/>
    <property type="molecule type" value="Genomic_DNA"/>
</dbReference>
<dbReference type="KEGG" id="psyt:DSAG12_03735"/>
<name>A0A5B9DGV9_9ARCH</name>
<accession>A0A5B9DGV9</accession>
<reference evidence="1 2" key="2">
    <citation type="journal article" date="2024" name="Int. J. Syst. Evol. Microbiol.">
        <title>Promethearchaeum syntrophicum gen. nov., sp. nov., an anaerobic, obligately syntrophic archaeon, the first isolate of the lineage 'Asgard' archaea, and proposal of the new archaeal phylum Promethearchaeota phyl. nov. and kingdom Promethearchaeati regn. nov.</title>
        <authorList>
            <person name="Imachi H."/>
            <person name="Nobu M.K."/>
            <person name="Kato S."/>
            <person name="Takaki Y."/>
            <person name="Miyazaki M."/>
            <person name="Miyata M."/>
            <person name="Ogawara M."/>
            <person name="Saito Y."/>
            <person name="Sakai S."/>
            <person name="Tahara Y.O."/>
            <person name="Takano Y."/>
            <person name="Tasumi E."/>
            <person name="Uematsu K."/>
            <person name="Yoshimura T."/>
            <person name="Itoh T."/>
            <person name="Ohkuma M."/>
            <person name="Takai K."/>
        </authorList>
    </citation>
    <scope>NUCLEOTIDE SEQUENCE [LARGE SCALE GENOMIC DNA]</scope>
    <source>
        <strain evidence="1 2">MK-D1</strain>
    </source>
</reference>
<organism evidence="1 2">
    <name type="scientific">Promethearchaeum syntrophicum</name>
    <dbReference type="NCBI Taxonomy" id="2594042"/>
    <lineage>
        <taxon>Archaea</taxon>
        <taxon>Promethearchaeati</taxon>
        <taxon>Promethearchaeota</taxon>
        <taxon>Promethearchaeia</taxon>
        <taxon>Promethearchaeales</taxon>
        <taxon>Promethearchaeaceae</taxon>
        <taxon>Promethearchaeum</taxon>
    </lineage>
</organism>
<evidence type="ECO:0000313" key="2">
    <source>
        <dbReference type="Proteomes" id="UP000321408"/>
    </source>
</evidence>
<dbReference type="AlphaFoldDB" id="A0A5B9DGV9"/>
<proteinExistence type="predicted"/>
<reference evidence="1 2" key="1">
    <citation type="journal article" date="2020" name="Nature">
        <title>Isolation of an archaeon at the prokaryote-eukaryote interface.</title>
        <authorList>
            <person name="Imachi H."/>
            <person name="Nobu M.K."/>
            <person name="Nakahara N."/>
            <person name="Morono Y."/>
            <person name="Ogawara M."/>
            <person name="Takaki Y."/>
            <person name="Takano Y."/>
            <person name="Uematsu K."/>
            <person name="Ikuta T."/>
            <person name="Ito M."/>
            <person name="Matsui Y."/>
            <person name="Miyazaki M."/>
            <person name="Murata K."/>
            <person name="Saito Y."/>
            <person name="Sakai S."/>
            <person name="Song C."/>
            <person name="Tasumi E."/>
            <person name="Yamanaka Y."/>
            <person name="Yamaguchi T."/>
            <person name="Kamagata Y."/>
            <person name="Tamaki H."/>
            <person name="Takai K."/>
        </authorList>
    </citation>
    <scope>NUCLEOTIDE SEQUENCE [LARGE SCALE GENOMIC DNA]</scope>
    <source>
        <strain evidence="1 2">MK-D1</strain>
    </source>
</reference>
<evidence type="ECO:0000313" key="1">
    <source>
        <dbReference type="EMBL" id="QEE17897.2"/>
    </source>
</evidence>
<gene>
    <name evidence="1" type="ORF">DSAG12_03735</name>
</gene>